<comment type="caution">
    <text evidence="2">The sequence shown here is derived from an EMBL/GenBank/DDBJ whole genome shotgun (WGS) entry which is preliminary data.</text>
</comment>
<dbReference type="SMART" id="SM00382">
    <property type="entry name" value="AAA"/>
    <property type="match status" value="1"/>
</dbReference>
<sequence>MAFDLNESLWDEFLVQWPISRLRMMTLDEYTRAGDKDCFTYWMEGRLDGYGSIWGGSAFKFGIYSRNDSTPKVGDGSRAYDEHYGWYQQFGSTPERAFDAVRSEVLAIAEAASRGELDVVDRSRLGESYRWKIAFHYQQRDGAPFPCVFSRKPLLHAMGLPATDRRTPLSQLYGGIAAMRQEDEPLMAFSRKVWRDWVEANPLRITLTQGAIDNGYLSFSLISAPFPETVRGGATDAEAGEPLEFLTDTGERFKSDFRTTTGESGRLRKRLGSYFRQKGVRAGDAIVIAEDEDGVYRIRHESKSRIAESTSPAVTQISDGASDAEVNMEDKCLQPINRIYYGPPGTGKTHGTVDAALELLDPSFLAVNAKNRDALKQRFDELAESGHIHFVTFHQSFSYEDFVEGIRANAAEEGGGLEYSVEPGVFKTVCEAARSRVVTEGSEGLDVSDRRIWKLSLGDALTEGHIFEQCMANGCALLGFGSGVDLTGVASRQDITDRLKAAGQQGSGYPATALNVFVRQMKPGDLILVTEGNLKFRAIGEITGDYQFVDSEDREYTHSRPVRWLRQYSPGRPYQELTDKRFSQMTVYEPSAIKRDRLVALLDSGQAEVNGPEARVLIIDEINRGNVSRIFGELITLIEPSKRDGQKEALSVTLPYSKERFSVPSNLHLIGTMNNADRSLASLDVALRRRFEFIELPPRPELLAGVLIEDIDVAQMLTVMNQRIAVLLGRDYQIGHAWFMGLKDAPSMAALAKVFRRQVIPLLQEYFYEDWQKIAWVLNDHRKASAPRFLIEPGMGSSALFGEGIDLPGLSRLWQLDDEAFDDPAAYMGIYQDASVAQA</sequence>
<proteinExistence type="predicted"/>
<dbReference type="PANTHER" id="PTHR37291">
    <property type="entry name" value="5-METHYLCYTOSINE-SPECIFIC RESTRICTION ENZYME B"/>
    <property type="match status" value="1"/>
</dbReference>
<organism evidence="2 3">
    <name type="scientific">Stenotrophomonas ginsengisoli</name>
    <dbReference type="NCBI Taxonomy" id="336566"/>
    <lineage>
        <taxon>Bacteria</taxon>
        <taxon>Pseudomonadati</taxon>
        <taxon>Pseudomonadota</taxon>
        <taxon>Gammaproteobacteria</taxon>
        <taxon>Lysobacterales</taxon>
        <taxon>Lysobacteraceae</taxon>
        <taxon>Stenotrophomonas</taxon>
    </lineage>
</organism>
<dbReference type="AlphaFoldDB" id="A0A0R0D8I8"/>
<accession>A0A0R0D8I8</accession>
<dbReference type="Pfam" id="PF07728">
    <property type="entry name" value="AAA_5"/>
    <property type="match status" value="1"/>
</dbReference>
<keyword evidence="3" id="KW-1185">Reference proteome</keyword>
<evidence type="ECO:0000259" key="1">
    <source>
        <dbReference type="SMART" id="SM00382"/>
    </source>
</evidence>
<dbReference type="InterPro" id="IPR052934">
    <property type="entry name" value="Methyl-DNA_Rec/Restrict_Enz"/>
</dbReference>
<gene>
    <name evidence="2" type="ORF">ABB30_14200</name>
</gene>
<dbReference type="GO" id="GO:0016887">
    <property type="term" value="F:ATP hydrolysis activity"/>
    <property type="evidence" value="ECO:0007669"/>
    <property type="project" value="InterPro"/>
</dbReference>
<dbReference type="RefSeq" id="WP_057638963.1">
    <property type="nucleotide sequence ID" value="NZ_LDJM01000045.1"/>
</dbReference>
<dbReference type="PATRIC" id="fig|336566.3.peg.2409"/>
<feature type="domain" description="AAA+ ATPase" evidence="1">
    <location>
        <begin position="335"/>
        <end position="701"/>
    </location>
</feature>
<dbReference type="SUPFAM" id="SSF52540">
    <property type="entry name" value="P-loop containing nucleoside triphosphate hydrolases"/>
    <property type="match status" value="1"/>
</dbReference>
<reference evidence="2 3" key="1">
    <citation type="submission" date="2015-05" db="EMBL/GenBank/DDBJ databases">
        <title>Genome sequencing and analysis of members of genus Stenotrophomonas.</title>
        <authorList>
            <person name="Patil P.P."/>
            <person name="Midha S."/>
            <person name="Patil P.B."/>
        </authorList>
    </citation>
    <scope>NUCLEOTIDE SEQUENCE [LARGE SCALE GENOMIC DNA]</scope>
    <source>
        <strain evidence="2 3">DSM 24757</strain>
    </source>
</reference>
<dbReference type="InterPro" id="IPR027417">
    <property type="entry name" value="P-loop_NTPase"/>
</dbReference>
<name>A0A0R0D8I8_9GAMM</name>
<dbReference type="STRING" id="336566.ABB30_14200"/>
<dbReference type="EMBL" id="LDJM01000045">
    <property type="protein sequence ID" value="KRG74270.1"/>
    <property type="molecule type" value="Genomic_DNA"/>
</dbReference>
<evidence type="ECO:0000313" key="3">
    <source>
        <dbReference type="Proteomes" id="UP000050956"/>
    </source>
</evidence>
<dbReference type="OrthoDB" id="9781481at2"/>
<dbReference type="PANTHER" id="PTHR37291:SF1">
    <property type="entry name" value="TYPE IV METHYL-DIRECTED RESTRICTION ENZYME ECOKMCRB SUBUNIT"/>
    <property type="match status" value="1"/>
</dbReference>
<dbReference type="GO" id="GO:0005524">
    <property type="term" value="F:ATP binding"/>
    <property type="evidence" value="ECO:0007669"/>
    <property type="project" value="InterPro"/>
</dbReference>
<evidence type="ECO:0000313" key="2">
    <source>
        <dbReference type="EMBL" id="KRG74270.1"/>
    </source>
</evidence>
<dbReference type="InterPro" id="IPR011704">
    <property type="entry name" value="ATPase_dyneun-rel_AAA"/>
</dbReference>
<dbReference type="InterPro" id="IPR003593">
    <property type="entry name" value="AAA+_ATPase"/>
</dbReference>
<dbReference type="Proteomes" id="UP000050956">
    <property type="component" value="Unassembled WGS sequence"/>
</dbReference>
<protein>
    <submittedName>
        <fullName evidence="2">McrB</fullName>
    </submittedName>
</protein>
<dbReference type="Gene3D" id="3.40.50.300">
    <property type="entry name" value="P-loop containing nucleotide triphosphate hydrolases"/>
    <property type="match status" value="1"/>
</dbReference>